<proteinExistence type="predicted"/>
<evidence type="ECO:0000313" key="2">
    <source>
        <dbReference type="Proteomes" id="UP000837801"/>
    </source>
</evidence>
<name>A0A9P0W060_9ASCO</name>
<comment type="caution">
    <text evidence="1">The sequence shown here is derived from an EMBL/GenBank/DDBJ whole genome shotgun (WGS) entry which is preliminary data.</text>
</comment>
<keyword evidence="2" id="KW-1185">Reference proteome</keyword>
<reference evidence="1" key="1">
    <citation type="submission" date="2022-03" db="EMBL/GenBank/DDBJ databases">
        <authorList>
            <person name="Legras J.-L."/>
            <person name="Devillers H."/>
            <person name="Grondin C."/>
        </authorList>
    </citation>
    <scope>NUCLEOTIDE SEQUENCE</scope>
    <source>
        <strain evidence="1">CLIB 1423</strain>
    </source>
</reference>
<dbReference type="AlphaFoldDB" id="A0A9P0W060"/>
<dbReference type="Proteomes" id="UP000837801">
    <property type="component" value="Unassembled WGS sequence"/>
</dbReference>
<protein>
    <submittedName>
        <fullName evidence="1">Uncharacterized protein</fullName>
    </submittedName>
</protein>
<sequence length="264" mass="30931">MQLQFSSLVLSLGVLTFVAAYIERYRDLRIVLEYEYKPKYWFSHFQYVNFNGRGPIKDWDSIVITYIDEEYRDLMKKEMESGRADFDATRYLLSREIKEGDALGKGVAELDEYWIKMYGGSEGTTSDPKAFIHKTSVKNRETVVERLRKWVYNAVQPIKNVLLWGIAISRNAGTIYEGSIYTISLNGNAWRVATLPSAYGKDYDPTAALNMTERIGYCIDREWDKLRRENFATIGWRCTTDNHDNWQPDIYFMIEDGFLLVWDF</sequence>
<evidence type="ECO:0000313" key="1">
    <source>
        <dbReference type="EMBL" id="CAH2354660.1"/>
    </source>
</evidence>
<organism evidence="1 2">
    <name type="scientific">[Candida] railenensis</name>
    <dbReference type="NCBI Taxonomy" id="45579"/>
    <lineage>
        <taxon>Eukaryota</taxon>
        <taxon>Fungi</taxon>
        <taxon>Dikarya</taxon>
        <taxon>Ascomycota</taxon>
        <taxon>Saccharomycotina</taxon>
        <taxon>Pichiomycetes</taxon>
        <taxon>Debaryomycetaceae</taxon>
        <taxon>Kurtzmaniella</taxon>
    </lineage>
</organism>
<accession>A0A9P0W060</accession>
<gene>
    <name evidence="1" type="ORF">CLIB1423_18S00804</name>
</gene>
<dbReference type="EMBL" id="CAKXYY010000018">
    <property type="protein sequence ID" value="CAH2354660.1"/>
    <property type="molecule type" value="Genomic_DNA"/>
</dbReference>